<dbReference type="KEGG" id="soa:G3M56_008620"/>
<organism evidence="1 2">
    <name type="scientific">Sulfuriroseicoccus oceanibius</name>
    <dbReference type="NCBI Taxonomy" id="2707525"/>
    <lineage>
        <taxon>Bacteria</taxon>
        <taxon>Pseudomonadati</taxon>
        <taxon>Verrucomicrobiota</taxon>
        <taxon>Verrucomicrobiia</taxon>
        <taxon>Verrucomicrobiales</taxon>
        <taxon>Verrucomicrobiaceae</taxon>
        <taxon>Sulfuriroseicoccus</taxon>
    </lineage>
</organism>
<dbReference type="Proteomes" id="UP000475117">
    <property type="component" value="Chromosome"/>
</dbReference>
<dbReference type="RefSeq" id="WP_164363515.1">
    <property type="nucleotide sequence ID" value="NZ_CP066776.1"/>
</dbReference>
<keyword evidence="2" id="KW-1185">Reference proteome</keyword>
<proteinExistence type="predicted"/>
<gene>
    <name evidence="1" type="ORF">G3M56_008620</name>
</gene>
<dbReference type="AlphaFoldDB" id="A0A6B3LBB6"/>
<name>A0A6B3LBB6_9BACT</name>
<sequence length="202" mass="22211">MSIRYLITCVFCLLCGRVFGWPVIEPVDHAGQLESADFVGVVEVAEINETGKKILLCQDSVAFRELRLSLRVLSCFKGQGAEMLTCSILREPTREELIADGVSEENLRLVLLNMAVDEELHLLPARAQRRDQLLVYLASTEDGFVPLTGYLESSRSLFVIEPSSRAVKGRAALGNAEQPSGILDPKVYEKPKAELNGTTGSD</sequence>
<protein>
    <submittedName>
        <fullName evidence="1">Uncharacterized protein</fullName>
    </submittedName>
</protein>
<dbReference type="EMBL" id="CP066776">
    <property type="protein sequence ID" value="QQL43957.1"/>
    <property type="molecule type" value="Genomic_DNA"/>
</dbReference>
<accession>A0A6B3LBB6</accession>
<evidence type="ECO:0000313" key="2">
    <source>
        <dbReference type="Proteomes" id="UP000475117"/>
    </source>
</evidence>
<reference evidence="1 2" key="1">
    <citation type="submission" date="2020-12" db="EMBL/GenBank/DDBJ databases">
        <title>Sulforoseuscoccus oceanibium gen. nov., sp. nov., a representative of the phylum Verrucomicrobia with special cytoplasmic membrane, and proposal of Sulforoseuscoccusaceae fam. nov.</title>
        <authorList>
            <person name="Xi F."/>
        </authorList>
    </citation>
    <scope>NUCLEOTIDE SEQUENCE [LARGE SCALE GENOMIC DNA]</scope>
    <source>
        <strain evidence="1 2">T37</strain>
    </source>
</reference>
<evidence type="ECO:0000313" key="1">
    <source>
        <dbReference type="EMBL" id="QQL43957.1"/>
    </source>
</evidence>